<dbReference type="InterPro" id="IPR015659">
    <property type="entry name" value="Proline_oxidase"/>
</dbReference>
<dbReference type="Proteomes" id="UP001374579">
    <property type="component" value="Unassembled WGS sequence"/>
</dbReference>
<organism evidence="5 6">
    <name type="scientific">Littorina saxatilis</name>
    <dbReference type="NCBI Taxonomy" id="31220"/>
    <lineage>
        <taxon>Eukaryota</taxon>
        <taxon>Metazoa</taxon>
        <taxon>Spiralia</taxon>
        <taxon>Lophotrochozoa</taxon>
        <taxon>Mollusca</taxon>
        <taxon>Gastropoda</taxon>
        <taxon>Caenogastropoda</taxon>
        <taxon>Littorinimorpha</taxon>
        <taxon>Littorinoidea</taxon>
        <taxon>Littorinidae</taxon>
        <taxon>Littorina</taxon>
    </lineage>
</organism>
<keyword evidence="4" id="KW-0642">Proline metabolism</keyword>
<dbReference type="AlphaFoldDB" id="A0AAN9FZA8"/>
<accession>A0AAN9FZA8</accession>
<comment type="similarity">
    <text evidence="4">Belongs to the proline oxidase family.</text>
</comment>
<protein>
    <recommendedName>
        <fullName evidence="4">Proline dehydrogenase</fullName>
        <ecNumber evidence="4">1.5.5.2</ecNumber>
    </recommendedName>
</protein>
<keyword evidence="4" id="KW-0560">Oxidoreductase</keyword>
<comment type="cofactor">
    <cofactor evidence="1 4">
        <name>FAD</name>
        <dbReference type="ChEBI" id="CHEBI:57692"/>
    </cofactor>
</comment>
<keyword evidence="2 4" id="KW-0285">Flavoprotein</keyword>
<evidence type="ECO:0000313" key="6">
    <source>
        <dbReference type="Proteomes" id="UP001374579"/>
    </source>
</evidence>
<evidence type="ECO:0000313" key="5">
    <source>
        <dbReference type="EMBL" id="KAK7089524.1"/>
    </source>
</evidence>
<evidence type="ECO:0000256" key="4">
    <source>
        <dbReference type="RuleBase" id="RU364054"/>
    </source>
</evidence>
<sequence length="288" mass="32336">MHRIHAPRGVLGYGQFAHRCLFEVTSIRGKSTPTKSTQKQTATGGTSTFLSDRLAWTDAFKTANEWSPYDRLTNPHRMIHNAANQNQPPVHHSAAQDFLQQNSTNQNVVYQQSGYGSVAATETFMEEPHPVVERKRANFDVSFDDFKTAFSNKSNWELIRALSVLRVCSFEVVADHSLKLMSTSQRVLRKTASDWLMKKTVYGQFVAGETTAEIKEAVSRLQEVNVGPLLAAPMEDDIHTHHPEADKKFDANLNTILNGMRLARELDPLYPMTQLKMTALMPGDLCVS</sequence>
<gene>
    <name evidence="5" type="ORF">V1264_024312</name>
</gene>
<keyword evidence="6" id="KW-1185">Reference proteome</keyword>
<reference evidence="5 6" key="1">
    <citation type="submission" date="2024-02" db="EMBL/GenBank/DDBJ databases">
        <title>Chromosome-scale genome assembly of the rough periwinkle Littorina saxatilis.</title>
        <authorList>
            <person name="De Jode A."/>
            <person name="Faria R."/>
            <person name="Formenti G."/>
            <person name="Sims Y."/>
            <person name="Smith T.P."/>
            <person name="Tracey A."/>
            <person name="Wood J.M.D."/>
            <person name="Zagrodzka Z.B."/>
            <person name="Johannesson K."/>
            <person name="Butlin R.K."/>
            <person name="Leder E.H."/>
        </authorList>
    </citation>
    <scope>NUCLEOTIDE SEQUENCE [LARGE SCALE GENOMIC DNA]</scope>
    <source>
        <strain evidence="5">Snail1</strain>
        <tissue evidence="5">Muscle</tissue>
    </source>
</reference>
<name>A0AAN9FZA8_9CAEN</name>
<dbReference type="PANTHER" id="PTHR13914">
    <property type="entry name" value="PROLINE OXIDASE"/>
    <property type="match status" value="1"/>
</dbReference>
<dbReference type="EMBL" id="JBAMIC010001348">
    <property type="protein sequence ID" value="KAK7089524.1"/>
    <property type="molecule type" value="Genomic_DNA"/>
</dbReference>
<evidence type="ECO:0000256" key="2">
    <source>
        <dbReference type="ARBA" id="ARBA00022630"/>
    </source>
</evidence>
<dbReference type="GO" id="GO:0071949">
    <property type="term" value="F:FAD binding"/>
    <property type="evidence" value="ECO:0007669"/>
    <property type="project" value="TreeGrafter"/>
</dbReference>
<comment type="caution">
    <text evidence="5">The sequence shown here is derived from an EMBL/GenBank/DDBJ whole genome shotgun (WGS) entry which is preliminary data.</text>
</comment>
<dbReference type="GO" id="GO:0004657">
    <property type="term" value="F:proline dehydrogenase activity"/>
    <property type="evidence" value="ECO:0007669"/>
    <property type="project" value="UniProtKB-EC"/>
</dbReference>
<dbReference type="GO" id="GO:0005739">
    <property type="term" value="C:mitochondrion"/>
    <property type="evidence" value="ECO:0007669"/>
    <property type="project" value="TreeGrafter"/>
</dbReference>
<comment type="catalytic activity">
    <reaction evidence="4">
        <text>L-proline + a quinone = (S)-1-pyrroline-5-carboxylate + a quinol + H(+)</text>
        <dbReference type="Rhea" id="RHEA:23784"/>
        <dbReference type="ChEBI" id="CHEBI:15378"/>
        <dbReference type="ChEBI" id="CHEBI:17388"/>
        <dbReference type="ChEBI" id="CHEBI:24646"/>
        <dbReference type="ChEBI" id="CHEBI:60039"/>
        <dbReference type="ChEBI" id="CHEBI:132124"/>
        <dbReference type="EC" id="1.5.5.2"/>
    </reaction>
</comment>
<keyword evidence="3 4" id="KW-0274">FAD</keyword>
<evidence type="ECO:0000256" key="1">
    <source>
        <dbReference type="ARBA" id="ARBA00001974"/>
    </source>
</evidence>
<comment type="function">
    <text evidence="4">Converts proline to delta-1-pyrroline-5-carboxylate.</text>
</comment>
<dbReference type="PANTHER" id="PTHR13914:SF29">
    <property type="entry name" value="HYDROXYPROLINE DEHYDROGENASE"/>
    <property type="match status" value="1"/>
</dbReference>
<dbReference type="GO" id="GO:0010133">
    <property type="term" value="P:L-proline catabolic process to L-glutamate"/>
    <property type="evidence" value="ECO:0007669"/>
    <property type="project" value="TreeGrafter"/>
</dbReference>
<dbReference type="EC" id="1.5.5.2" evidence="4"/>
<dbReference type="Gene3D" id="3.20.20.220">
    <property type="match status" value="1"/>
</dbReference>
<evidence type="ECO:0000256" key="3">
    <source>
        <dbReference type="ARBA" id="ARBA00022827"/>
    </source>
</evidence>
<proteinExistence type="inferred from homology"/>